<dbReference type="EMBL" id="ATAY01000038">
    <property type="protein sequence ID" value="EPR11516.1"/>
    <property type="molecule type" value="Genomic_DNA"/>
</dbReference>
<organism evidence="1 2">
    <name type="scientific">Ruminiclostridium papyrosolvens C7</name>
    <dbReference type="NCBI Taxonomy" id="1330534"/>
    <lineage>
        <taxon>Bacteria</taxon>
        <taxon>Bacillati</taxon>
        <taxon>Bacillota</taxon>
        <taxon>Clostridia</taxon>
        <taxon>Eubacteriales</taxon>
        <taxon>Oscillospiraceae</taxon>
        <taxon>Ruminiclostridium</taxon>
    </lineage>
</organism>
<dbReference type="Proteomes" id="UP000016860">
    <property type="component" value="Unassembled WGS sequence"/>
</dbReference>
<dbReference type="InterPro" id="IPR036116">
    <property type="entry name" value="FN3_sf"/>
</dbReference>
<evidence type="ECO:0000313" key="2">
    <source>
        <dbReference type="Proteomes" id="UP000016860"/>
    </source>
</evidence>
<dbReference type="PATRIC" id="fig|1330534.3.peg.2328"/>
<accession>U4R0S3</accession>
<reference evidence="1 2" key="1">
    <citation type="journal article" date="2013" name="Genome Announc.">
        <title>Draft Genome Sequence of the Cellulolytic Bacterium Clostridium papyrosolvens C7 (ATCC 700395).</title>
        <authorList>
            <person name="Zepeda V."/>
            <person name="Dassa B."/>
            <person name="Borovok I."/>
            <person name="Lamed R."/>
            <person name="Bayer E.A."/>
            <person name="Cate J.H."/>
        </authorList>
    </citation>
    <scope>NUCLEOTIDE SEQUENCE [LARGE SCALE GENOMIC DNA]</scope>
    <source>
        <strain evidence="1 2">C7</strain>
    </source>
</reference>
<dbReference type="RefSeq" id="WP_020815836.1">
    <property type="nucleotide sequence ID" value="NZ_ATAY01000038.1"/>
</dbReference>
<dbReference type="SUPFAM" id="SSF49265">
    <property type="entry name" value="Fibronectin type III"/>
    <property type="match status" value="1"/>
</dbReference>
<proteinExistence type="predicted"/>
<dbReference type="InterPro" id="IPR013783">
    <property type="entry name" value="Ig-like_fold"/>
</dbReference>
<sequence>MEISVPILSFSTINVTDTSVEFVWTTKNNCITGVSYEIYRNERIIKSVDSFTYTDLDLMPNITYQYRIKKPAAEERLKNEDVKNLTHKEYSDLNEETQVLDSSSNGDNLYSLKIKGPIIKVSGGKNHTLAVISGGKSGHREVILMDS</sequence>
<dbReference type="OrthoDB" id="99456at2"/>
<evidence type="ECO:0000313" key="1">
    <source>
        <dbReference type="EMBL" id="EPR11516.1"/>
    </source>
</evidence>
<evidence type="ECO:0008006" key="3">
    <source>
        <dbReference type="Google" id="ProtNLM"/>
    </source>
</evidence>
<comment type="caution">
    <text evidence="1">The sequence shown here is derived from an EMBL/GenBank/DDBJ whole genome shotgun (WGS) entry which is preliminary data.</text>
</comment>
<gene>
    <name evidence="1" type="ORF">L323_11685</name>
</gene>
<protein>
    <recommendedName>
        <fullName evidence="3">Fibronectin type-III domain-containing protein</fullName>
    </recommendedName>
</protein>
<name>U4R0S3_9FIRM</name>
<dbReference type="STRING" id="1330534.L323_11685"/>
<dbReference type="AlphaFoldDB" id="U4R0S3"/>
<dbReference type="Gene3D" id="2.60.40.10">
    <property type="entry name" value="Immunoglobulins"/>
    <property type="match status" value="1"/>
</dbReference>